<name>A0A3T1DDF7_9BACL</name>
<keyword evidence="6 8" id="KW-0472">Membrane</keyword>
<keyword evidence="4 8" id="KW-0812">Transmembrane</keyword>
<dbReference type="AlphaFoldDB" id="A0A3T1DDF7"/>
<dbReference type="RefSeq" id="WP_232057987.1">
    <property type="nucleotide sequence ID" value="NZ_AP019400.1"/>
</dbReference>
<evidence type="ECO:0000256" key="5">
    <source>
        <dbReference type="ARBA" id="ARBA00022989"/>
    </source>
</evidence>
<dbReference type="GO" id="GO:0044038">
    <property type="term" value="P:cell wall macromolecule biosynthetic process"/>
    <property type="evidence" value="ECO:0007669"/>
    <property type="project" value="TreeGrafter"/>
</dbReference>
<dbReference type="GO" id="GO:0071555">
    <property type="term" value="P:cell wall organization"/>
    <property type="evidence" value="ECO:0007669"/>
    <property type="project" value="TreeGrafter"/>
</dbReference>
<comment type="cofactor">
    <cofactor evidence="7">
        <name>Mg(2+)</name>
        <dbReference type="ChEBI" id="CHEBI:18420"/>
    </cofactor>
</comment>
<dbReference type="InterPro" id="IPR000715">
    <property type="entry name" value="Glycosyl_transferase_4"/>
</dbReference>
<keyword evidence="10" id="KW-1185">Reference proteome</keyword>
<feature type="transmembrane region" description="Helical" evidence="8">
    <location>
        <begin position="6"/>
        <end position="28"/>
    </location>
</feature>
<keyword evidence="7" id="KW-0460">Magnesium</keyword>
<feature type="transmembrane region" description="Helical" evidence="8">
    <location>
        <begin position="151"/>
        <end position="169"/>
    </location>
</feature>
<evidence type="ECO:0000256" key="7">
    <source>
        <dbReference type="PIRSR" id="PIRSR600715-1"/>
    </source>
</evidence>
<evidence type="ECO:0000256" key="6">
    <source>
        <dbReference type="ARBA" id="ARBA00023136"/>
    </source>
</evidence>
<keyword evidence="5 8" id="KW-1133">Transmembrane helix</keyword>
<feature type="transmembrane region" description="Helical" evidence="8">
    <location>
        <begin position="305"/>
        <end position="325"/>
    </location>
</feature>
<evidence type="ECO:0000313" key="9">
    <source>
        <dbReference type="EMBL" id="BBI36191.1"/>
    </source>
</evidence>
<dbReference type="GO" id="GO:0005886">
    <property type="term" value="C:plasma membrane"/>
    <property type="evidence" value="ECO:0007669"/>
    <property type="project" value="UniProtKB-SubCell"/>
</dbReference>
<protein>
    <submittedName>
        <fullName evidence="9">Putative undecaprenyl-phosphate N-acetylglucosaminyl 1-phosphate transferase</fullName>
    </submittedName>
</protein>
<feature type="transmembrane region" description="Helical" evidence="8">
    <location>
        <begin position="331"/>
        <end position="356"/>
    </location>
</feature>
<evidence type="ECO:0000313" key="10">
    <source>
        <dbReference type="Proteomes" id="UP000289856"/>
    </source>
</evidence>
<dbReference type="PANTHER" id="PTHR22926">
    <property type="entry name" value="PHOSPHO-N-ACETYLMURAMOYL-PENTAPEPTIDE-TRANSFERASE"/>
    <property type="match status" value="1"/>
</dbReference>
<dbReference type="InterPro" id="IPR018480">
    <property type="entry name" value="PNAcMuramoyl-5peptid_Trfase_CS"/>
</dbReference>
<organism evidence="9 10">
    <name type="scientific">Cohnella abietis</name>
    <dbReference type="NCBI Taxonomy" id="2507935"/>
    <lineage>
        <taxon>Bacteria</taxon>
        <taxon>Bacillati</taxon>
        <taxon>Bacillota</taxon>
        <taxon>Bacilli</taxon>
        <taxon>Bacillales</taxon>
        <taxon>Paenibacillaceae</taxon>
        <taxon>Cohnella</taxon>
    </lineage>
</organism>
<dbReference type="GO" id="GO:0016780">
    <property type="term" value="F:phosphotransferase activity, for other substituted phosphate groups"/>
    <property type="evidence" value="ECO:0007669"/>
    <property type="project" value="InterPro"/>
</dbReference>
<feature type="transmembrane region" description="Helical" evidence="8">
    <location>
        <begin position="252"/>
        <end position="273"/>
    </location>
</feature>
<dbReference type="PROSITE" id="PS01348">
    <property type="entry name" value="MRAY_2"/>
    <property type="match status" value="1"/>
</dbReference>
<dbReference type="EMBL" id="AP019400">
    <property type="protein sequence ID" value="BBI36191.1"/>
    <property type="molecule type" value="Genomic_DNA"/>
</dbReference>
<dbReference type="CDD" id="cd06853">
    <property type="entry name" value="GT_WecA_like"/>
    <property type="match status" value="1"/>
</dbReference>
<evidence type="ECO:0000256" key="3">
    <source>
        <dbReference type="ARBA" id="ARBA00022679"/>
    </source>
</evidence>
<feature type="binding site" evidence="7">
    <location>
        <position position="228"/>
    </location>
    <ligand>
        <name>Mg(2+)</name>
        <dbReference type="ChEBI" id="CHEBI:18420"/>
    </ligand>
</feature>
<dbReference type="Pfam" id="PF00953">
    <property type="entry name" value="Glycos_transf_4"/>
    <property type="match status" value="1"/>
</dbReference>
<evidence type="ECO:0000256" key="1">
    <source>
        <dbReference type="ARBA" id="ARBA00004651"/>
    </source>
</evidence>
<dbReference type="Proteomes" id="UP000289856">
    <property type="component" value="Chromosome"/>
</dbReference>
<comment type="subcellular location">
    <subcellularLocation>
        <location evidence="1">Cell membrane</location>
        <topology evidence="1">Multi-pass membrane protein</topology>
    </subcellularLocation>
</comment>
<dbReference type="KEGG" id="cohn:KCTCHS21_55900"/>
<feature type="transmembrane region" description="Helical" evidence="8">
    <location>
        <begin position="200"/>
        <end position="217"/>
    </location>
</feature>
<evidence type="ECO:0000256" key="8">
    <source>
        <dbReference type="SAM" id="Phobius"/>
    </source>
</evidence>
<feature type="transmembrane region" description="Helical" evidence="8">
    <location>
        <begin position="86"/>
        <end position="103"/>
    </location>
</feature>
<feature type="binding site" evidence="7">
    <location>
        <position position="168"/>
    </location>
    <ligand>
        <name>Mg(2+)</name>
        <dbReference type="ChEBI" id="CHEBI:18420"/>
    </ligand>
</feature>
<reference evidence="9 10" key="1">
    <citation type="submission" date="2019-01" db="EMBL/GenBank/DDBJ databases">
        <title>Complete genome sequence of Cohnella hallensis HS21 isolated from Korean fir (Abies koreana) rhizospheric soil.</title>
        <authorList>
            <person name="Jiang L."/>
            <person name="Kang S.W."/>
            <person name="Kim S."/>
            <person name="Jung J."/>
            <person name="Kim C.Y."/>
            <person name="Kim D.H."/>
            <person name="Kim S.W."/>
            <person name="Lee J."/>
        </authorList>
    </citation>
    <scope>NUCLEOTIDE SEQUENCE [LARGE SCALE GENOMIC DNA]</scope>
    <source>
        <strain evidence="9 10">HS21</strain>
    </source>
</reference>
<accession>A0A3T1DDF7</accession>
<dbReference type="GO" id="GO:0046872">
    <property type="term" value="F:metal ion binding"/>
    <property type="evidence" value="ECO:0007669"/>
    <property type="project" value="UniProtKB-KW"/>
</dbReference>
<evidence type="ECO:0000256" key="4">
    <source>
        <dbReference type="ARBA" id="ARBA00022692"/>
    </source>
</evidence>
<gene>
    <name evidence="9" type="primary">tagO</name>
    <name evidence="9" type="ORF">KCTCHS21_55900</name>
</gene>
<keyword evidence="3 9" id="KW-0808">Transferase</keyword>
<feature type="transmembrane region" description="Helical" evidence="8">
    <location>
        <begin position="115"/>
        <end position="131"/>
    </location>
</feature>
<feature type="transmembrane region" description="Helical" evidence="8">
    <location>
        <begin position="176"/>
        <end position="194"/>
    </location>
</feature>
<feature type="transmembrane region" description="Helical" evidence="8">
    <location>
        <begin position="229"/>
        <end position="246"/>
    </location>
</feature>
<keyword evidence="2" id="KW-1003">Cell membrane</keyword>
<keyword evidence="7" id="KW-0479">Metal-binding</keyword>
<dbReference type="PANTHER" id="PTHR22926:SF3">
    <property type="entry name" value="UNDECAPRENYL-PHOSPHATE ALPHA-N-ACETYLGLUCOSAMINYL 1-PHOSPHATE TRANSFERASE"/>
    <property type="match status" value="1"/>
</dbReference>
<feature type="transmembrane region" description="Helical" evidence="8">
    <location>
        <begin position="54"/>
        <end position="74"/>
    </location>
</feature>
<dbReference type="GO" id="GO:0009103">
    <property type="term" value="P:lipopolysaccharide biosynthetic process"/>
    <property type="evidence" value="ECO:0007669"/>
    <property type="project" value="TreeGrafter"/>
</dbReference>
<evidence type="ECO:0000256" key="2">
    <source>
        <dbReference type="ARBA" id="ARBA00022475"/>
    </source>
</evidence>
<proteinExistence type="predicted"/>
<sequence>MMSGWMLGIGLISFIAAMALALGFTPLVKKLAIRIGAIDVPNHRKVHTRIMPRLGGVAIYGAFTVGLLLILPWVPADMLSTYDRNLISALLVGGTLIVVLGALDDKFDLSAKLKLLVQIGAACIVVFGYNIKIDLLNIPFGSAMQPLGEWLSIPLTILWIVGVTNAINLIDGLDGLAAGVSGIAVATLLVMGIIMSNEAIIILSAVLLGSIGGFLFFNFHPAKIFMGDSGSLFLGFALATLSMLGFKQVTVVSFVTPLLIIGVPLSDTFFAIIRRWVHKKPIFAPDKGHLHHCLQQLGFSHRKTVLIIYGIAAFFGTCAIVQSSVSNSGLGNWITFIVICALVFLLQIGAELIGIVDQSRRPVLDLLARLRMKPQTDSRGK</sequence>